<reference evidence="1 2" key="1">
    <citation type="submission" date="2016-10" db="EMBL/GenBank/DDBJ databases">
        <title>Description of Gloeomargarita lithophora gen. nov., sp. nov., a thylakoid-bearing basal-branching cyanobacterium with intracellular carbonates, and proposal for Gloeomargaritales ord. nov.</title>
        <authorList>
            <person name="Moreira D."/>
            <person name="Tavera R."/>
            <person name="Benzerara K."/>
            <person name="Skouri-Panet F."/>
            <person name="Couradeau E."/>
            <person name="Gerard E."/>
            <person name="Loussert C."/>
            <person name="Novelo E."/>
            <person name="Zivanovic Y."/>
            <person name="Lopez-Garcia P."/>
        </authorList>
    </citation>
    <scope>NUCLEOTIDE SEQUENCE [LARGE SCALE GENOMIC DNA]</scope>
    <source>
        <strain evidence="1 2">D10</strain>
    </source>
</reference>
<dbReference type="InterPro" id="IPR003448">
    <property type="entry name" value="Mopterin_biosynth_MoaE"/>
</dbReference>
<dbReference type="STRING" id="1188229.GlitD10_1760"/>
<dbReference type="EMBL" id="CP017675">
    <property type="protein sequence ID" value="APB34086.1"/>
    <property type="molecule type" value="Genomic_DNA"/>
</dbReference>
<proteinExistence type="predicted"/>
<name>A0A1J0ADR5_9CYAN</name>
<sequence length="143" mass="16009">MIQFTLSSTPIYPYEMGRLLANSTVGALVTFEGWVRNHNEGKTVLGLEYEVYETLAQSEGDKILQEAQIKFNLCGAVACHRQGYLDVGEVAVWVGTTGVHRGAAFVGTRYIINGIKSRLPIWKKEFYLGEKPQWILCQSNHSV</sequence>
<accession>A0A1J0ADR5</accession>
<dbReference type="InterPro" id="IPR036563">
    <property type="entry name" value="MoaE_sf"/>
</dbReference>
<protein>
    <submittedName>
        <fullName evidence="1">Molybdopterin converting factor, subunit 2</fullName>
    </submittedName>
</protein>
<dbReference type="SUPFAM" id="SSF54690">
    <property type="entry name" value="Molybdopterin synthase subunit MoaE"/>
    <property type="match status" value="1"/>
</dbReference>
<evidence type="ECO:0000313" key="1">
    <source>
        <dbReference type="EMBL" id="APB34086.1"/>
    </source>
</evidence>
<keyword evidence="2" id="KW-1185">Reference proteome</keyword>
<gene>
    <name evidence="1" type="primary">moaE</name>
    <name evidence="1" type="ORF">GlitD10_1760</name>
</gene>
<evidence type="ECO:0000313" key="2">
    <source>
        <dbReference type="Proteomes" id="UP000180235"/>
    </source>
</evidence>
<dbReference type="Pfam" id="PF02391">
    <property type="entry name" value="MoaE"/>
    <property type="match status" value="1"/>
</dbReference>
<dbReference type="OrthoDB" id="9803224at2"/>
<dbReference type="AlphaFoldDB" id="A0A1J0ADR5"/>
<dbReference type="Proteomes" id="UP000180235">
    <property type="component" value="Chromosome"/>
</dbReference>
<organism evidence="1 2">
    <name type="scientific">Gloeomargarita lithophora Alchichica-D10</name>
    <dbReference type="NCBI Taxonomy" id="1188229"/>
    <lineage>
        <taxon>Bacteria</taxon>
        <taxon>Bacillati</taxon>
        <taxon>Cyanobacteriota</taxon>
        <taxon>Cyanophyceae</taxon>
        <taxon>Gloeomargaritales</taxon>
        <taxon>Gloeomargaritaceae</taxon>
        <taxon>Gloeomargarita</taxon>
    </lineage>
</organism>
<dbReference type="PANTHER" id="PTHR23404">
    <property type="entry name" value="MOLYBDOPTERIN SYNTHASE RELATED"/>
    <property type="match status" value="1"/>
</dbReference>
<dbReference type="RefSeq" id="WP_071454580.1">
    <property type="nucleotide sequence ID" value="NZ_CP017675.1"/>
</dbReference>
<dbReference type="KEGG" id="glt:GlitD10_1760"/>
<dbReference type="GO" id="GO:0006777">
    <property type="term" value="P:Mo-molybdopterin cofactor biosynthetic process"/>
    <property type="evidence" value="ECO:0007669"/>
    <property type="project" value="InterPro"/>
</dbReference>
<dbReference type="Gene3D" id="3.90.1170.40">
    <property type="entry name" value="Molybdopterin biosynthesis MoaE subunit"/>
    <property type="match status" value="1"/>
</dbReference>
<dbReference type="CDD" id="cd00756">
    <property type="entry name" value="MoaE"/>
    <property type="match status" value="1"/>
</dbReference>